<dbReference type="Proteomes" id="UP000789396">
    <property type="component" value="Unassembled WGS sequence"/>
</dbReference>
<evidence type="ECO:0000313" key="1">
    <source>
        <dbReference type="EMBL" id="CAG8495887.1"/>
    </source>
</evidence>
<dbReference type="EMBL" id="CAJVPZ010001601">
    <property type="protein sequence ID" value="CAG8495887.1"/>
    <property type="molecule type" value="Genomic_DNA"/>
</dbReference>
<accession>A0A9N8ZHG3</accession>
<dbReference type="SUPFAM" id="SSF52047">
    <property type="entry name" value="RNI-like"/>
    <property type="match status" value="1"/>
</dbReference>
<gene>
    <name evidence="1" type="ORF">RFULGI_LOCUS2203</name>
</gene>
<dbReference type="AlphaFoldDB" id="A0A9N8ZHG3"/>
<protein>
    <submittedName>
        <fullName evidence="1">1027_t:CDS:1</fullName>
    </submittedName>
</protein>
<proteinExistence type="predicted"/>
<dbReference type="InterPro" id="IPR032675">
    <property type="entry name" value="LRR_dom_sf"/>
</dbReference>
<keyword evidence="2" id="KW-1185">Reference proteome</keyword>
<name>A0A9N8ZHG3_9GLOM</name>
<organism evidence="1 2">
    <name type="scientific">Racocetra fulgida</name>
    <dbReference type="NCBI Taxonomy" id="60492"/>
    <lineage>
        <taxon>Eukaryota</taxon>
        <taxon>Fungi</taxon>
        <taxon>Fungi incertae sedis</taxon>
        <taxon>Mucoromycota</taxon>
        <taxon>Glomeromycotina</taxon>
        <taxon>Glomeromycetes</taxon>
        <taxon>Diversisporales</taxon>
        <taxon>Gigasporaceae</taxon>
        <taxon>Racocetra</taxon>
    </lineage>
</organism>
<evidence type="ECO:0000313" key="2">
    <source>
        <dbReference type="Proteomes" id="UP000789396"/>
    </source>
</evidence>
<dbReference type="OrthoDB" id="2404355at2759"/>
<reference evidence="1" key="1">
    <citation type="submission" date="2021-06" db="EMBL/GenBank/DDBJ databases">
        <authorList>
            <person name="Kallberg Y."/>
            <person name="Tangrot J."/>
            <person name="Rosling A."/>
        </authorList>
    </citation>
    <scope>NUCLEOTIDE SEQUENCE</scope>
    <source>
        <strain evidence="1">IN212</strain>
    </source>
</reference>
<comment type="caution">
    <text evidence="1">The sequence shown here is derived from an EMBL/GenBank/DDBJ whole genome shotgun (WGS) entry which is preliminary data.</text>
</comment>
<dbReference type="Gene3D" id="3.80.10.10">
    <property type="entry name" value="Ribonuclease Inhibitor"/>
    <property type="match status" value="1"/>
</dbReference>
<sequence>MFASHGATLRRFEICSTLANQEILNVDWLALPSNPELSPMFGNTLNCHDIKNLKVQVLHLDEGIALANLIRAQKQLIKFSLLNSNFFASIVVQALTSHTKSLDYLSFKHMTNGNGYFNTPPFFNRSSCQLSTNAIDAIVQCVNVTKLTFKQCEGLNFPKYDPISTAFPNLTSLTYRFGGCKDYDYSTPLKFLSSLVRTRCNTLEIIDFYWSTKEVLDISQLIQAITQCTINLKCLNIPLYTVEQLSLIYQFCNKLENLKINLFKTINPNKALELFANESHDNLKDIYISLYIYKHDVDFDETQLDKIFSDIFLKNKQIKRLF</sequence>